<feature type="region of interest" description="Disordered" evidence="3">
    <location>
        <begin position="141"/>
        <end position="201"/>
    </location>
</feature>
<keyword evidence="6" id="KW-1185">Reference proteome</keyword>
<dbReference type="Proteomes" id="UP001472677">
    <property type="component" value="Unassembled WGS sequence"/>
</dbReference>
<reference evidence="5 6" key="1">
    <citation type="journal article" date="2024" name="G3 (Bethesda)">
        <title>Genome assembly of Hibiscus sabdariffa L. provides insights into metabolisms of medicinal natural products.</title>
        <authorList>
            <person name="Kim T."/>
        </authorList>
    </citation>
    <scope>NUCLEOTIDE SEQUENCE [LARGE SCALE GENOMIC DNA]</scope>
    <source>
        <strain evidence="5">TK-2024</strain>
        <tissue evidence="5">Old leaves</tissue>
    </source>
</reference>
<organism evidence="5 6">
    <name type="scientific">Hibiscus sabdariffa</name>
    <name type="common">roselle</name>
    <dbReference type="NCBI Taxonomy" id="183260"/>
    <lineage>
        <taxon>Eukaryota</taxon>
        <taxon>Viridiplantae</taxon>
        <taxon>Streptophyta</taxon>
        <taxon>Embryophyta</taxon>
        <taxon>Tracheophyta</taxon>
        <taxon>Spermatophyta</taxon>
        <taxon>Magnoliopsida</taxon>
        <taxon>eudicotyledons</taxon>
        <taxon>Gunneridae</taxon>
        <taxon>Pentapetalae</taxon>
        <taxon>rosids</taxon>
        <taxon>malvids</taxon>
        <taxon>Malvales</taxon>
        <taxon>Malvaceae</taxon>
        <taxon>Malvoideae</taxon>
        <taxon>Hibiscus</taxon>
    </lineage>
</organism>
<feature type="compositionally biased region" description="Basic and acidic residues" evidence="3">
    <location>
        <begin position="322"/>
        <end position="341"/>
    </location>
</feature>
<feature type="domain" description="Remorin C-terminal" evidence="4">
    <location>
        <begin position="254"/>
        <end position="357"/>
    </location>
</feature>
<comment type="caution">
    <text evidence="5">The sequence shown here is derived from an EMBL/GenBank/DDBJ whole genome shotgun (WGS) entry which is preliminary data.</text>
</comment>
<evidence type="ECO:0000256" key="1">
    <source>
        <dbReference type="ARBA" id="ARBA00005711"/>
    </source>
</evidence>
<name>A0ABR2F9U6_9ROSI</name>
<sequence>MMRSYSRPMSSKWDDAEKWIMNRQNMQASYANKNAFHNQANRFPMPNMARVAPDSAYYDLRSTVNHTTDTRRFDFYQPAVQMPLEKFSTSGPRPSSAQPCGGNLLSYQFPKSRDLSCSPSSAEDATVFPAIRSVCMRDMGTEMTPVPSQEPSRTGTPEEATTPLRSPTSSIPSTPCGGVPMSTPLDDESQHPPGNGKDGLSEQEMKLKTRREIIALGIQLGKMNIVSWASKDDTENNTTPVDATRMKELGQMEYEERAAAWEEAEKSKHTARCKREEIKIQAWESQHRAKLEAEMRRIEAKVEQMRAQAEAKMVKKIAMAKHRSEENRAATEARKNRDAERTSAQAENIGRTGRMPSSHYMCCGWL</sequence>
<feature type="region of interest" description="Disordered" evidence="3">
    <location>
        <begin position="319"/>
        <end position="353"/>
    </location>
</feature>
<feature type="compositionally biased region" description="Polar residues" evidence="3">
    <location>
        <begin position="163"/>
        <end position="173"/>
    </location>
</feature>
<gene>
    <name evidence="5" type="ORF">V6N12_062684</name>
</gene>
<dbReference type="Pfam" id="PF03763">
    <property type="entry name" value="Remorin_C"/>
    <property type="match status" value="1"/>
</dbReference>
<dbReference type="PANTHER" id="PTHR31471">
    <property type="entry name" value="OS02G0116800 PROTEIN"/>
    <property type="match status" value="1"/>
</dbReference>
<feature type="compositionally biased region" description="Polar residues" evidence="3">
    <location>
        <begin position="146"/>
        <end position="155"/>
    </location>
</feature>
<evidence type="ECO:0000313" key="5">
    <source>
        <dbReference type="EMBL" id="KAK8575007.1"/>
    </source>
</evidence>
<evidence type="ECO:0000259" key="4">
    <source>
        <dbReference type="Pfam" id="PF03763"/>
    </source>
</evidence>
<accession>A0ABR2F9U6</accession>
<proteinExistence type="inferred from homology"/>
<dbReference type="EMBL" id="JBBPBM010000007">
    <property type="protein sequence ID" value="KAK8575007.1"/>
    <property type="molecule type" value="Genomic_DNA"/>
</dbReference>
<feature type="coiled-coil region" evidence="2">
    <location>
        <begin position="288"/>
        <end position="315"/>
    </location>
</feature>
<protein>
    <recommendedName>
        <fullName evidence="4">Remorin C-terminal domain-containing protein</fullName>
    </recommendedName>
</protein>
<evidence type="ECO:0000256" key="2">
    <source>
        <dbReference type="SAM" id="Coils"/>
    </source>
</evidence>
<keyword evidence="2" id="KW-0175">Coiled coil</keyword>
<dbReference type="PANTHER" id="PTHR31471:SF49">
    <property type="entry name" value="REMORIN FAMILY PROTEIN"/>
    <property type="match status" value="1"/>
</dbReference>
<dbReference type="InterPro" id="IPR005516">
    <property type="entry name" value="Remorin_C"/>
</dbReference>
<evidence type="ECO:0000256" key="3">
    <source>
        <dbReference type="SAM" id="MobiDB-lite"/>
    </source>
</evidence>
<evidence type="ECO:0000313" key="6">
    <source>
        <dbReference type="Proteomes" id="UP001472677"/>
    </source>
</evidence>
<comment type="similarity">
    <text evidence="1">Belongs to the remorin family.</text>
</comment>